<name>A0A2T2NDY3_CORCC</name>
<evidence type="ECO:0000313" key="4">
    <source>
        <dbReference type="Proteomes" id="UP000240883"/>
    </source>
</evidence>
<evidence type="ECO:0000256" key="1">
    <source>
        <dbReference type="SAM" id="MobiDB-lite"/>
    </source>
</evidence>
<evidence type="ECO:0000313" key="3">
    <source>
        <dbReference type="EMBL" id="PSN63652.1"/>
    </source>
</evidence>
<feature type="compositionally biased region" description="Low complexity" evidence="1">
    <location>
        <begin position="139"/>
        <end position="149"/>
    </location>
</feature>
<dbReference type="SUPFAM" id="SSF52113">
    <property type="entry name" value="BRCT domain"/>
    <property type="match status" value="3"/>
</dbReference>
<feature type="region of interest" description="Disordered" evidence="1">
    <location>
        <begin position="87"/>
        <end position="150"/>
    </location>
</feature>
<proteinExistence type="predicted"/>
<dbReference type="PROSITE" id="PS50172">
    <property type="entry name" value="BRCT"/>
    <property type="match status" value="3"/>
</dbReference>
<accession>A0A2T2NDY3</accession>
<feature type="domain" description="BRCT" evidence="2">
    <location>
        <begin position="13"/>
        <end position="83"/>
    </location>
</feature>
<dbReference type="EMBL" id="KZ678139">
    <property type="protein sequence ID" value="PSN63652.1"/>
    <property type="molecule type" value="Genomic_DNA"/>
</dbReference>
<dbReference type="SMART" id="SM00292">
    <property type="entry name" value="BRCT"/>
    <property type="match status" value="3"/>
</dbReference>
<dbReference type="Pfam" id="PF00533">
    <property type="entry name" value="BRCT"/>
    <property type="match status" value="3"/>
</dbReference>
<dbReference type="AlphaFoldDB" id="A0A2T2NDY3"/>
<dbReference type="OrthoDB" id="446168at2759"/>
<sequence>MGPKKQTAAPIPVRSDALAGTSIIITGEIEGQSRKAAEQILINAGAKIEKSLNKKVQLVVLGKDAGEKKLEKIEQLGVETRDWDDLIEEIKADGGADDAAETEDDEDDAPEEVEEKPKLQKGKSKAKANTKAKADPASKSKPSAVSGSSTVAGKTVIITGTIAGHDRKAAQEIVEKAGAKVAKSLNKSVELAILGTNAGPDKLAKIEEAEIETIAWNDLADELGIEIEPEKKVANVEAGDAPDSVDGMTLIITGTVEGQTRAGAQKLLESAGAKFAKSLNKSVELVVLGTNAGPDKLNKIAELGIETCSWEGLITSLGLEAEASEPPKKKSKKS</sequence>
<feature type="compositionally biased region" description="Basic residues" evidence="1">
    <location>
        <begin position="119"/>
        <end position="130"/>
    </location>
</feature>
<keyword evidence="4" id="KW-1185">Reference proteome</keyword>
<feature type="domain" description="BRCT" evidence="2">
    <location>
        <begin position="146"/>
        <end position="216"/>
    </location>
</feature>
<gene>
    <name evidence="3" type="ORF">BS50DRAFT_85745</name>
</gene>
<dbReference type="Proteomes" id="UP000240883">
    <property type="component" value="Unassembled WGS sequence"/>
</dbReference>
<evidence type="ECO:0000259" key="2">
    <source>
        <dbReference type="PROSITE" id="PS50172"/>
    </source>
</evidence>
<dbReference type="STRING" id="1448308.A0A2T2NDY3"/>
<protein>
    <recommendedName>
        <fullName evidence="2">BRCT domain-containing protein</fullName>
    </recommendedName>
</protein>
<dbReference type="InterPro" id="IPR001357">
    <property type="entry name" value="BRCT_dom"/>
</dbReference>
<feature type="compositionally biased region" description="Acidic residues" evidence="1">
    <location>
        <begin position="95"/>
        <end position="114"/>
    </location>
</feature>
<dbReference type="InterPro" id="IPR036420">
    <property type="entry name" value="BRCT_dom_sf"/>
</dbReference>
<organism evidence="3 4">
    <name type="scientific">Corynespora cassiicola Philippines</name>
    <dbReference type="NCBI Taxonomy" id="1448308"/>
    <lineage>
        <taxon>Eukaryota</taxon>
        <taxon>Fungi</taxon>
        <taxon>Dikarya</taxon>
        <taxon>Ascomycota</taxon>
        <taxon>Pezizomycotina</taxon>
        <taxon>Dothideomycetes</taxon>
        <taxon>Pleosporomycetidae</taxon>
        <taxon>Pleosporales</taxon>
        <taxon>Corynesporascaceae</taxon>
        <taxon>Corynespora</taxon>
    </lineage>
</organism>
<feature type="domain" description="BRCT" evidence="2">
    <location>
        <begin position="240"/>
        <end position="310"/>
    </location>
</feature>
<reference evidence="3 4" key="1">
    <citation type="journal article" date="2018" name="Front. Microbiol.">
        <title>Genome-Wide Analysis of Corynespora cassiicola Leaf Fall Disease Putative Effectors.</title>
        <authorList>
            <person name="Lopez D."/>
            <person name="Ribeiro S."/>
            <person name="Label P."/>
            <person name="Fumanal B."/>
            <person name="Venisse J.S."/>
            <person name="Kohler A."/>
            <person name="de Oliveira R.R."/>
            <person name="Labutti K."/>
            <person name="Lipzen A."/>
            <person name="Lail K."/>
            <person name="Bauer D."/>
            <person name="Ohm R.A."/>
            <person name="Barry K.W."/>
            <person name="Spatafora J."/>
            <person name="Grigoriev I.V."/>
            <person name="Martin F.M."/>
            <person name="Pujade-Renaud V."/>
        </authorList>
    </citation>
    <scope>NUCLEOTIDE SEQUENCE [LARGE SCALE GENOMIC DNA]</scope>
    <source>
        <strain evidence="3 4">Philippines</strain>
    </source>
</reference>
<dbReference type="Gene3D" id="3.40.50.10190">
    <property type="entry name" value="BRCT domain"/>
    <property type="match status" value="3"/>
</dbReference>